<dbReference type="SUPFAM" id="SSF103473">
    <property type="entry name" value="MFS general substrate transporter"/>
    <property type="match status" value="1"/>
</dbReference>
<dbReference type="InterPro" id="IPR020846">
    <property type="entry name" value="MFS_dom"/>
</dbReference>
<evidence type="ECO:0000313" key="13">
    <source>
        <dbReference type="Proteomes" id="UP001501803"/>
    </source>
</evidence>
<dbReference type="Proteomes" id="UP001501803">
    <property type="component" value="Unassembled WGS sequence"/>
</dbReference>
<keyword evidence="7 10" id="KW-1133">Transmembrane helix</keyword>
<feature type="transmembrane region" description="Helical" evidence="10">
    <location>
        <begin position="381"/>
        <end position="403"/>
    </location>
</feature>
<evidence type="ECO:0000256" key="4">
    <source>
        <dbReference type="ARBA" id="ARBA00022475"/>
    </source>
</evidence>
<dbReference type="InterPro" id="IPR051084">
    <property type="entry name" value="H+-coupled_symporters"/>
</dbReference>
<comment type="subcellular location">
    <subcellularLocation>
        <location evidence="1">Cell membrane</location>
        <topology evidence="1">Multi-pass membrane protein</topology>
    </subcellularLocation>
</comment>
<evidence type="ECO:0000256" key="3">
    <source>
        <dbReference type="ARBA" id="ARBA00022448"/>
    </source>
</evidence>
<dbReference type="EMBL" id="BAABCN010000015">
    <property type="protein sequence ID" value="GAA3890970.1"/>
    <property type="molecule type" value="Genomic_DNA"/>
</dbReference>
<feature type="region of interest" description="Disordered" evidence="9">
    <location>
        <begin position="436"/>
        <end position="469"/>
    </location>
</feature>
<keyword evidence="3" id="KW-0813">Transport</keyword>
<dbReference type="Gene3D" id="1.20.1250.20">
    <property type="entry name" value="MFS general substrate transporter like domains"/>
    <property type="match status" value="2"/>
</dbReference>
<evidence type="ECO:0000256" key="1">
    <source>
        <dbReference type="ARBA" id="ARBA00004651"/>
    </source>
</evidence>
<comment type="caution">
    <text evidence="12">The sequence shown here is derived from an EMBL/GenBank/DDBJ whole genome shotgun (WGS) entry which is preliminary data.</text>
</comment>
<sequence length="469" mass="50574">MEWYDFGVYAYLATTLARVFFPPGDIGLATLASLGAFTAAFLVRPIGGAILGPLGDKIGRRSILALTMIVMAIGTLAIGLIPDYATIGIWAPILLLICRLVQGFSAGGEYGGAATFIAEYSTDRRRGYAGSWLEFGTLSGYVLGAVIVTVIQFVFPEDVLLSWAWRIPFLLAGPLGLIGLYLRLRLEETPAFKKQQQASTEREQEKTPFARLFAQSWRPLLVCVGLVLVFNVSDYMLLTYMPTYLTGSLGRDAISGLLIIIVVMVMLMTVMATGGRLSDRFGRKPMLYVGCIGFFVLSWPALKLIQSENIVISFSGLLILGLILVTFMSTMPATLPALFPTVIRYGALAIAFNVSVSLFGGTTPLVTDALVQWATDAHLPFALDIPAFYLMAAALIGAVAVFFTPETAQTPLMGSGPAVASIEEGKFVMAQYANPESDMSQSDWGQDFASSHDDDEIGKDHGDDGKDGT</sequence>
<gene>
    <name evidence="12" type="primary">proP</name>
    <name evidence="12" type="ORF">GCM10022381_36120</name>
</gene>
<feature type="compositionally biased region" description="Basic and acidic residues" evidence="9">
    <location>
        <begin position="458"/>
        <end position="469"/>
    </location>
</feature>
<organism evidence="12 13">
    <name type="scientific">Leifsonia kafniensis</name>
    <dbReference type="NCBI Taxonomy" id="475957"/>
    <lineage>
        <taxon>Bacteria</taxon>
        <taxon>Bacillati</taxon>
        <taxon>Actinomycetota</taxon>
        <taxon>Actinomycetes</taxon>
        <taxon>Micrococcales</taxon>
        <taxon>Microbacteriaceae</taxon>
        <taxon>Leifsonia</taxon>
    </lineage>
</organism>
<evidence type="ECO:0000256" key="10">
    <source>
        <dbReference type="SAM" id="Phobius"/>
    </source>
</evidence>
<evidence type="ECO:0000256" key="2">
    <source>
        <dbReference type="ARBA" id="ARBA00008240"/>
    </source>
</evidence>
<feature type="transmembrane region" description="Helical" evidence="10">
    <location>
        <begin position="167"/>
        <end position="184"/>
    </location>
</feature>
<accession>A0ABP7KZP6</accession>
<dbReference type="PROSITE" id="PS00216">
    <property type="entry name" value="SUGAR_TRANSPORT_1"/>
    <property type="match status" value="1"/>
</dbReference>
<keyword evidence="4" id="KW-1003">Cell membrane</keyword>
<keyword evidence="13" id="KW-1185">Reference proteome</keyword>
<feature type="transmembrane region" description="Helical" evidence="10">
    <location>
        <begin position="311"/>
        <end position="330"/>
    </location>
</feature>
<feature type="domain" description="Major facilitator superfamily (MFS) profile" evidence="11">
    <location>
        <begin position="1"/>
        <end position="409"/>
    </location>
</feature>
<dbReference type="Pfam" id="PF07690">
    <property type="entry name" value="MFS_1"/>
    <property type="match status" value="1"/>
</dbReference>
<feature type="transmembrane region" description="Helical" evidence="10">
    <location>
        <begin position="342"/>
        <end position="361"/>
    </location>
</feature>
<feature type="transmembrane region" description="Helical" evidence="10">
    <location>
        <begin position="87"/>
        <end position="111"/>
    </location>
</feature>
<keyword evidence="6" id="KW-0769">Symport</keyword>
<dbReference type="InterPro" id="IPR011701">
    <property type="entry name" value="MFS"/>
</dbReference>
<evidence type="ECO:0000259" key="11">
    <source>
        <dbReference type="PROSITE" id="PS50850"/>
    </source>
</evidence>
<comment type="similarity">
    <text evidence="2">Belongs to the major facilitator superfamily. Metabolite:H+ Symporter (MHS) family (TC 2.A.1.6) family.</text>
</comment>
<feature type="transmembrane region" description="Helical" evidence="10">
    <location>
        <begin position="220"/>
        <end position="241"/>
    </location>
</feature>
<dbReference type="InterPro" id="IPR005829">
    <property type="entry name" value="Sugar_transporter_CS"/>
</dbReference>
<feature type="transmembrane region" description="Helical" evidence="10">
    <location>
        <begin position="253"/>
        <end position="274"/>
    </location>
</feature>
<feature type="transmembrane region" description="Helical" evidence="10">
    <location>
        <begin position="26"/>
        <end position="51"/>
    </location>
</feature>
<evidence type="ECO:0000256" key="9">
    <source>
        <dbReference type="SAM" id="MobiDB-lite"/>
    </source>
</evidence>
<reference evidence="13" key="1">
    <citation type="journal article" date="2019" name="Int. J. Syst. Evol. Microbiol.">
        <title>The Global Catalogue of Microorganisms (GCM) 10K type strain sequencing project: providing services to taxonomists for standard genome sequencing and annotation.</title>
        <authorList>
            <consortium name="The Broad Institute Genomics Platform"/>
            <consortium name="The Broad Institute Genome Sequencing Center for Infectious Disease"/>
            <person name="Wu L."/>
            <person name="Ma J."/>
        </authorList>
    </citation>
    <scope>NUCLEOTIDE SEQUENCE [LARGE SCALE GENOMIC DNA]</scope>
    <source>
        <strain evidence="13">JCM 17021</strain>
    </source>
</reference>
<proteinExistence type="inferred from homology"/>
<protein>
    <submittedName>
        <fullName evidence="12">Glycine betaine/L-proline transporter ProP</fullName>
    </submittedName>
</protein>
<evidence type="ECO:0000256" key="8">
    <source>
        <dbReference type="ARBA" id="ARBA00023136"/>
    </source>
</evidence>
<name>A0ABP7KZP6_9MICO</name>
<feature type="transmembrane region" description="Helical" evidence="10">
    <location>
        <begin position="63"/>
        <end position="81"/>
    </location>
</feature>
<keyword evidence="5 10" id="KW-0812">Transmembrane</keyword>
<evidence type="ECO:0000256" key="7">
    <source>
        <dbReference type="ARBA" id="ARBA00022989"/>
    </source>
</evidence>
<dbReference type="PANTHER" id="PTHR43528">
    <property type="entry name" value="ALPHA-KETOGLUTARATE PERMEASE"/>
    <property type="match status" value="1"/>
</dbReference>
<evidence type="ECO:0000256" key="6">
    <source>
        <dbReference type="ARBA" id="ARBA00022847"/>
    </source>
</evidence>
<dbReference type="PROSITE" id="PS00217">
    <property type="entry name" value="SUGAR_TRANSPORT_2"/>
    <property type="match status" value="1"/>
</dbReference>
<dbReference type="InterPro" id="IPR036259">
    <property type="entry name" value="MFS_trans_sf"/>
</dbReference>
<keyword evidence="8 10" id="KW-0472">Membrane</keyword>
<dbReference type="PROSITE" id="PS50850">
    <property type="entry name" value="MFS"/>
    <property type="match status" value="1"/>
</dbReference>
<evidence type="ECO:0000313" key="12">
    <source>
        <dbReference type="EMBL" id="GAA3890970.1"/>
    </source>
</evidence>
<feature type="transmembrane region" description="Helical" evidence="10">
    <location>
        <begin position="132"/>
        <end position="155"/>
    </location>
</feature>
<dbReference type="PANTHER" id="PTHR43528:SF1">
    <property type="entry name" value="ALPHA-KETOGLUTARATE PERMEASE"/>
    <property type="match status" value="1"/>
</dbReference>
<feature type="transmembrane region" description="Helical" evidence="10">
    <location>
        <begin position="286"/>
        <end position="305"/>
    </location>
</feature>
<evidence type="ECO:0000256" key="5">
    <source>
        <dbReference type="ARBA" id="ARBA00022692"/>
    </source>
</evidence>